<name>A0A1C7N3E6_9FUNG</name>
<sequence length="63" mass="7121">MDLSQTTNHFSIKIVSQIMVKKSELKVCPRFIVVQGLTSKTQPKGLNSIVRPLEKALTAIYQY</sequence>
<dbReference type="Proteomes" id="UP000093000">
    <property type="component" value="Unassembled WGS sequence"/>
</dbReference>
<dbReference type="InParanoid" id="A0A1C7N3E6"/>
<evidence type="ECO:0000313" key="1">
    <source>
        <dbReference type="EMBL" id="OBZ83642.1"/>
    </source>
</evidence>
<organism evidence="1 2">
    <name type="scientific">Choanephora cucurbitarum</name>
    <dbReference type="NCBI Taxonomy" id="101091"/>
    <lineage>
        <taxon>Eukaryota</taxon>
        <taxon>Fungi</taxon>
        <taxon>Fungi incertae sedis</taxon>
        <taxon>Mucoromycota</taxon>
        <taxon>Mucoromycotina</taxon>
        <taxon>Mucoromycetes</taxon>
        <taxon>Mucorales</taxon>
        <taxon>Mucorineae</taxon>
        <taxon>Choanephoraceae</taxon>
        <taxon>Choanephoroideae</taxon>
        <taxon>Choanephora</taxon>
    </lineage>
</organism>
<dbReference type="AlphaFoldDB" id="A0A1C7N3E6"/>
<keyword evidence="2" id="KW-1185">Reference proteome</keyword>
<protein>
    <submittedName>
        <fullName evidence="1">Uncharacterized protein</fullName>
    </submittedName>
</protein>
<comment type="caution">
    <text evidence="1">The sequence shown here is derived from an EMBL/GenBank/DDBJ whole genome shotgun (WGS) entry which is preliminary data.</text>
</comment>
<gene>
    <name evidence="1" type="ORF">A0J61_08305</name>
</gene>
<reference evidence="1 2" key="1">
    <citation type="submission" date="2016-03" db="EMBL/GenBank/DDBJ databases">
        <title>Choanephora cucurbitarum.</title>
        <authorList>
            <person name="Min B."/>
            <person name="Park H."/>
            <person name="Park J.-H."/>
            <person name="Shin H.-D."/>
            <person name="Choi I.-G."/>
        </authorList>
    </citation>
    <scope>NUCLEOTIDE SEQUENCE [LARGE SCALE GENOMIC DNA]</scope>
    <source>
        <strain evidence="1 2">KUS-F28377</strain>
    </source>
</reference>
<proteinExistence type="predicted"/>
<evidence type="ECO:0000313" key="2">
    <source>
        <dbReference type="Proteomes" id="UP000093000"/>
    </source>
</evidence>
<dbReference type="EMBL" id="LUGH01000627">
    <property type="protein sequence ID" value="OBZ83642.1"/>
    <property type="molecule type" value="Genomic_DNA"/>
</dbReference>
<accession>A0A1C7N3E6</accession>